<dbReference type="Proteomes" id="UP000244168">
    <property type="component" value="Unassembled WGS sequence"/>
</dbReference>
<dbReference type="Pfam" id="PF01370">
    <property type="entry name" value="Epimerase"/>
    <property type="match status" value="1"/>
</dbReference>
<dbReference type="Pfam" id="PF08338">
    <property type="entry name" value="DUF1731"/>
    <property type="match status" value="1"/>
</dbReference>
<keyword evidence="5" id="KW-1185">Reference proteome</keyword>
<comment type="caution">
    <text evidence="4">The sequence shown here is derived from an EMBL/GenBank/DDBJ whole genome shotgun (WGS) entry which is preliminary data.</text>
</comment>
<dbReference type="NCBIfam" id="TIGR01777">
    <property type="entry name" value="yfcH"/>
    <property type="match status" value="1"/>
</dbReference>
<protein>
    <recommendedName>
        <fullName evidence="6">TIGR01777 family protein</fullName>
    </recommendedName>
</protein>
<evidence type="ECO:0000259" key="2">
    <source>
        <dbReference type="Pfam" id="PF01370"/>
    </source>
</evidence>
<feature type="domain" description="NAD-dependent epimerase/dehydratase" evidence="2">
    <location>
        <begin position="6"/>
        <end position="225"/>
    </location>
</feature>
<accession>A0A2T5JE44</accession>
<evidence type="ECO:0000313" key="5">
    <source>
        <dbReference type="Proteomes" id="UP000244168"/>
    </source>
</evidence>
<gene>
    <name evidence="4" type="ORF">C8P68_102872</name>
</gene>
<proteinExistence type="inferred from homology"/>
<dbReference type="PANTHER" id="PTHR11092:SF0">
    <property type="entry name" value="EPIMERASE FAMILY PROTEIN SDR39U1"/>
    <property type="match status" value="1"/>
</dbReference>
<reference evidence="4 5" key="1">
    <citation type="submission" date="2018-04" db="EMBL/GenBank/DDBJ databases">
        <title>Genomic Encyclopedia of Archaeal and Bacterial Type Strains, Phase II (KMG-II): from individual species to whole genera.</title>
        <authorList>
            <person name="Goeker M."/>
        </authorList>
    </citation>
    <scope>NUCLEOTIDE SEQUENCE [LARGE SCALE GENOMIC DNA]</scope>
    <source>
        <strain evidence="4 5">DSM 26809</strain>
    </source>
</reference>
<dbReference type="PANTHER" id="PTHR11092">
    <property type="entry name" value="SUGAR NUCLEOTIDE EPIMERASE RELATED"/>
    <property type="match status" value="1"/>
</dbReference>
<name>A0A2T5JE44_9SPHI</name>
<dbReference type="SUPFAM" id="SSF51735">
    <property type="entry name" value="NAD(P)-binding Rossmann-fold domains"/>
    <property type="match status" value="1"/>
</dbReference>
<feature type="domain" description="DUF1731" evidence="3">
    <location>
        <begin position="254"/>
        <end position="300"/>
    </location>
</feature>
<dbReference type="Gene3D" id="3.40.50.720">
    <property type="entry name" value="NAD(P)-binding Rossmann-like Domain"/>
    <property type="match status" value="1"/>
</dbReference>
<organism evidence="4 5">
    <name type="scientific">Mucilaginibacter yixingensis</name>
    <dbReference type="NCBI Taxonomy" id="1295612"/>
    <lineage>
        <taxon>Bacteria</taxon>
        <taxon>Pseudomonadati</taxon>
        <taxon>Bacteroidota</taxon>
        <taxon>Sphingobacteriia</taxon>
        <taxon>Sphingobacteriales</taxon>
        <taxon>Sphingobacteriaceae</taxon>
        <taxon>Mucilaginibacter</taxon>
    </lineage>
</organism>
<dbReference type="OrthoDB" id="9801773at2"/>
<evidence type="ECO:0000259" key="3">
    <source>
        <dbReference type="Pfam" id="PF08338"/>
    </source>
</evidence>
<evidence type="ECO:0000256" key="1">
    <source>
        <dbReference type="ARBA" id="ARBA00009353"/>
    </source>
</evidence>
<evidence type="ECO:0000313" key="4">
    <source>
        <dbReference type="EMBL" id="PTR00041.1"/>
    </source>
</evidence>
<dbReference type="RefSeq" id="WP_107827937.1">
    <property type="nucleotide sequence ID" value="NZ_CP160205.1"/>
</dbReference>
<evidence type="ECO:0008006" key="6">
    <source>
        <dbReference type="Google" id="ProtNLM"/>
    </source>
</evidence>
<dbReference type="AlphaFoldDB" id="A0A2T5JE44"/>
<dbReference type="InterPro" id="IPR036291">
    <property type="entry name" value="NAD(P)-bd_dom_sf"/>
</dbReference>
<comment type="similarity">
    <text evidence="1">Belongs to the NAD(P)-dependent epimerase/dehydratase family. SDR39U1 subfamily.</text>
</comment>
<dbReference type="EMBL" id="QAOQ01000002">
    <property type="protein sequence ID" value="PTR00041.1"/>
    <property type="molecule type" value="Genomic_DNA"/>
</dbReference>
<dbReference type="InterPro" id="IPR010099">
    <property type="entry name" value="SDR39U1"/>
</dbReference>
<dbReference type="InterPro" id="IPR001509">
    <property type="entry name" value="Epimerase_deHydtase"/>
</dbReference>
<sequence length="301" mass="33369">MATKHILLTGGTGLLGKQLTQALLAKGHTVALLSRTAKQEPGVKTFLWDVEKGQIDEQCIDGVDLIIHLAGAPIAEKRWTDQRKQEIIKSRTESIRLIYNLMKRKPHRVKRVISASGISYYGNNGDTLLKENHPAANNFLGDCCVQWEQAVDEGLQQGLTTVKFRTGVVLTKQGGALPQLAMPIKFGFGSPLGSGLQYIPWIHQQDVTDMYLHAVEHENLSGVYNMVAPNPVTNAQLTKAVAKQLKRPLWAPKVPEFLIRLLFGEMAMVVLDSIRASPLKIEQTGFVFMFPTVEGALMEIY</sequence>
<dbReference type="InterPro" id="IPR013549">
    <property type="entry name" value="DUF1731"/>
</dbReference>